<dbReference type="InterPro" id="IPR009057">
    <property type="entry name" value="Homeodomain-like_sf"/>
</dbReference>
<proteinExistence type="predicted"/>
<dbReference type="EMBL" id="BMFV01000047">
    <property type="protein sequence ID" value="GGH88099.1"/>
    <property type="molecule type" value="Genomic_DNA"/>
</dbReference>
<dbReference type="PROSITE" id="PS50977">
    <property type="entry name" value="HTH_TETR_2"/>
    <property type="match status" value="1"/>
</dbReference>
<dbReference type="Pfam" id="PF00440">
    <property type="entry name" value="TetR_N"/>
    <property type="match status" value="1"/>
</dbReference>
<protein>
    <submittedName>
        <fullName evidence="4">TetR family transcriptional regulator</fullName>
    </submittedName>
</protein>
<feature type="domain" description="HTH tetR-type" evidence="3">
    <location>
        <begin position="10"/>
        <end position="70"/>
    </location>
</feature>
<evidence type="ECO:0000256" key="1">
    <source>
        <dbReference type="ARBA" id="ARBA00023125"/>
    </source>
</evidence>
<keyword evidence="5" id="KW-1185">Reference proteome</keyword>
<dbReference type="Gene3D" id="1.10.357.10">
    <property type="entry name" value="Tetracycline Repressor, domain 2"/>
    <property type="match status" value="1"/>
</dbReference>
<dbReference type="InterPro" id="IPR050109">
    <property type="entry name" value="HTH-type_TetR-like_transc_reg"/>
</dbReference>
<feature type="DNA-binding region" description="H-T-H motif" evidence="2">
    <location>
        <begin position="33"/>
        <end position="52"/>
    </location>
</feature>
<sequence>MIVKAKGKKKQTKQEIIKATITLFHMYGYNGTSVRDIATEANVNVALVSYYFGSKKALLEYLMEFFYTGYIDVIEQAMIEKMNVMSKPAFLYELAERLIRYQQSQFHLSLFVHREVTLDSTLVRELMTTYLMKEKYLMEGLFEEGMMNNEIRNIPLDLLVLQYRDMIVTPFLQPLYLRKVHVLEPSQTPFVERYSPMIKSWIEQISQPKMARNISI</sequence>
<dbReference type="PROSITE" id="PS01081">
    <property type="entry name" value="HTH_TETR_1"/>
    <property type="match status" value="1"/>
</dbReference>
<dbReference type="SUPFAM" id="SSF46689">
    <property type="entry name" value="Homeodomain-like"/>
    <property type="match status" value="1"/>
</dbReference>
<dbReference type="InterPro" id="IPR023772">
    <property type="entry name" value="DNA-bd_HTH_TetR-type_CS"/>
</dbReference>
<dbReference type="RefSeq" id="WP_188499118.1">
    <property type="nucleotide sequence ID" value="NZ_BMFV01000047.1"/>
</dbReference>
<dbReference type="GO" id="GO:0003677">
    <property type="term" value="F:DNA binding"/>
    <property type="evidence" value="ECO:0007669"/>
    <property type="project" value="UniProtKB-UniRule"/>
</dbReference>
<dbReference type="NCBIfam" id="NF037937">
    <property type="entry name" value="septum_RefZ"/>
    <property type="match status" value="1"/>
</dbReference>
<name>A0A8J3ER39_9BACL</name>
<evidence type="ECO:0000313" key="5">
    <source>
        <dbReference type="Proteomes" id="UP000656813"/>
    </source>
</evidence>
<comment type="caution">
    <text evidence="4">The sequence shown here is derived from an EMBL/GenBank/DDBJ whole genome shotgun (WGS) entry which is preliminary data.</text>
</comment>
<dbReference type="GO" id="GO:0006355">
    <property type="term" value="P:regulation of DNA-templated transcription"/>
    <property type="evidence" value="ECO:0007669"/>
    <property type="project" value="UniProtKB-ARBA"/>
</dbReference>
<keyword evidence="1 2" id="KW-0238">DNA-binding</keyword>
<evidence type="ECO:0000259" key="3">
    <source>
        <dbReference type="PROSITE" id="PS50977"/>
    </source>
</evidence>
<gene>
    <name evidence="4" type="ORF">GCM10007096_39650</name>
</gene>
<evidence type="ECO:0000313" key="4">
    <source>
        <dbReference type="EMBL" id="GGH88099.1"/>
    </source>
</evidence>
<dbReference type="PANTHER" id="PTHR30328">
    <property type="entry name" value="TRANSCRIPTIONAL REPRESSOR"/>
    <property type="match status" value="1"/>
</dbReference>
<dbReference type="InterPro" id="IPR001647">
    <property type="entry name" value="HTH_TetR"/>
</dbReference>
<reference evidence="4" key="1">
    <citation type="journal article" date="2014" name="Int. J. Syst. Evol. Microbiol.">
        <title>Complete genome sequence of Corynebacterium casei LMG S-19264T (=DSM 44701T), isolated from a smear-ripened cheese.</title>
        <authorList>
            <consortium name="US DOE Joint Genome Institute (JGI-PGF)"/>
            <person name="Walter F."/>
            <person name="Albersmeier A."/>
            <person name="Kalinowski J."/>
            <person name="Ruckert C."/>
        </authorList>
    </citation>
    <scope>NUCLEOTIDE SEQUENCE</scope>
    <source>
        <strain evidence="4">CGMCC 1.12777</strain>
    </source>
</reference>
<dbReference type="PRINTS" id="PR00455">
    <property type="entry name" value="HTHTETR"/>
</dbReference>
<accession>A0A8J3ER39</accession>
<reference evidence="4" key="2">
    <citation type="submission" date="2020-09" db="EMBL/GenBank/DDBJ databases">
        <authorList>
            <person name="Sun Q."/>
            <person name="Zhou Y."/>
        </authorList>
    </citation>
    <scope>NUCLEOTIDE SEQUENCE</scope>
    <source>
        <strain evidence="4">CGMCC 1.12777</strain>
    </source>
</reference>
<dbReference type="Proteomes" id="UP000656813">
    <property type="component" value="Unassembled WGS sequence"/>
</dbReference>
<evidence type="ECO:0000256" key="2">
    <source>
        <dbReference type="PROSITE-ProRule" id="PRU00335"/>
    </source>
</evidence>
<dbReference type="PANTHER" id="PTHR30328:SF54">
    <property type="entry name" value="HTH-TYPE TRANSCRIPTIONAL REPRESSOR SCO4008"/>
    <property type="match status" value="1"/>
</dbReference>
<dbReference type="AlphaFoldDB" id="A0A8J3ER39"/>
<organism evidence="4 5">
    <name type="scientific">Pullulanibacillus pueri</name>
    <dbReference type="NCBI Taxonomy" id="1437324"/>
    <lineage>
        <taxon>Bacteria</taxon>
        <taxon>Bacillati</taxon>
        <taxon>Bacillota</taxon>
        <taxon>Bacilli</taxon>
        <taxon>Bacillales</taxon>
        <taxon>Sporolactobacillaceae</taxon>
        <taxon>Pullulanibacillus</taxon>
    </lineage>
</organism>